<feature type="transmembrane region" description="Helical" evidence="5">
    <location>
        <begin position="164"/>
        <end position="185"/>
    </location>
</feature>
<gene>
    <name evidence="6" type="ORF">CROQUDRAFT_48789</name>
</gene>
<dbReference type="EMBL" id="MU167318">
    <property type="protein sequence ID" value="KAG0143471.1"/>
    <property type="molecule type" value="Genomic_DNA"/>
</dbReference>
<dbReference type="GO" id="GO:0015140">
    <property type="term" value="F:malate transmembrane transporter activity"/>
    <property type="evidence" value="ECO:0007669"/>
    <property type="project" value="InterPro"/>
</dbReference>
<name>A0A9P6NBC5_9BASI</name>
<keyword evidence="3 5" id="KW-1133">Transmembrane helix</keyword>
<dbReference type="InterPro" id="IPR030185">
    <property type="entry name" value="Mae1"/>
</dbReference>
<comment type="subcellular location">
    <subcellularLocation>
        <location evidence="1">Membrane</location>
        <topology evidence="1">Multi-pass membrane protein</topology>
    </subcellularLocation>
</comment>
<feature type="transmembrane region" description="Helical" evidence="5">
    <location>
        <begin position="278"/>
        <end position="299"/>
    </location>
</feature>
<evidence type="ECO:0000313" key="6">
    <source>
        <dbReference type="EMBL" id="KAG0143471.1"/>
    </source>
</evidence>
<keyword evidence="4 5" id="KW-0472">Membrane</keyword>
<feature type="transmembrane region" description="Helical" evidence="5">
    <location>
        <begin position="59"/>
        <end position="80"/>
    </location>
</feature>
<dbReference type="PANTHER" id="PTHR31162:SF0">
    <property type="entry name" value="MALIC ACID TRANSPORT PROTEIN"/>
    <property type="match status" value="1"/>
</dbReference>
<dbReference type="AlphaFoldDB" id="A0A9P6NBC5"/>
<feature type="transmembrane region" description="Helical" evidence="5">
    <location>
        <begin position="92"/>
        <end position="114"/>
    </location>
</feature>
<feature type="transmembrane region" description="Helical" evidence="5">
    <location>
        <begin position="120"/>
        <end position="143"/>
    </location>
</feature>
<comment type="caution">
    <text evidence="6">The sequence shown here is derived from an EMBL/GenBank/DDBJ whole genome shotgun (WGS) entry which is preliminary data.</text>
</comment>
<feature type="transmembrane region" description="Helical" evidence="5">
    <location>
        <begin position="244"/>
        <end position="263"/>
    </location>
</feature>
<evidence type="ECO:0000313" key="7">
    <source>
        <dbReference type="Proteomes" id="UP000886653"/>
    </source>
</evidence>
<evidence type="ECO:0000256" key="4">
    <source>
        <dbReference type="ARBA" id="ARBA00023136"/>
    </source>
</evidence>
<dbReference type="Gene3D" id="1.50.10.150">
    <property type="entry name" value="Voltage-dependent anion channel"/>
    <property type="match status" value="1"/>
</dbReference>
<keyword evidence="2 5" id="KW-0812">Transmembrane</keyword>
<accession>A0A9P6NBC5</accession>
<organism evidence="6 7">
    <name type="scientific">Cronartium quercuum f. sp. fusiforme G11</name>
    <dbReference type="NCBI Taxonomy" id="708437"/>
    <lineage>
        <taxon>Eukaryota</taxon>
        <taxon>Fungi</taxon>
        <taxon>Dikarya</taxon>
        <taxon>Basidiomycota</taxon>
        <taxon>Pucciniomycotina</taxon>
        <taxon>Pucciniomycetes</taxon>
        <taxon>Pucciniales</taxon>
        <taxon>Coleosporiaceae</taxon>
        <taxon>Cronartium</taxon>
    </lineage>
</organism>
<sequence>SAVAGIQAIMYPSRAISLISNPLTTIFVPFVALDIAGIILGLINHAIPAKVITWQTIEILFFMYIVISLLICIPLILKWYDKRHDINTFSPAWAFLLFPLMLVGVVASRVLSVIPLHSYSAVRVLFLGYFFQGLGTSMTFFYLPIYLSRIMQTGFMEGHQANGAFVAGGPPGFTAVALIGLGRLAPTIFKENYLHEILTEEVGQVFFGIGVLSGIFLLGLCLILFLMAVIPYYKKLHKSLNQVLGMWATTFPNVGMTVTLRLLGDLFRSKILYVVQDIMTLFVCCAYVVAFSCTFLAIYKGKILLSSKEEVARDSSRVDVGDASELA</sequence>
<feature type="transmembrane region" description="Helical" evidence="5">
    <location>
        <begin position="23"/>
        <end position="47"/>
    </location>
</feature>
<dbReference type="PANTHER" id="PTHR31162">
    <property type="entry name" value="MALIC ACID TRANSPORT PROTEIN-RELATED"/>
    <property type="match status" value="1"/>
</dbReference>
<evidence type="ECO:0000256" key="2">
    <source>
        <dbReference type="ARBA" id="ARBA00022692"/>
    </source>
</evidence>
<dbReference type="Pfam" id="PF03595">
    <property type="entry name" value="SLAC1"/>
    <property type="match status" value="1"/>
</dbReference>
<evidence type="ECO:0000256" key="3">
    <source>
        <dbReference type="ARBA" id="ARBA00022989"/>
    </source>
</evidence>
<dbReference type="GO" id="GO:0016020">
    <property type="term" value="C:membrane"/>
    <property type="evidence" value="ECO:0007669"/>
    <property type="project" value="UniProtKB-SubCell"/>
</dbReference>
<keyword evidence="7" id="KW-1185">Reference proteome</keyword>
<feature type="transmembrane region" description="Helical" evidence="5">
    <location>
        <begin position="205"/>
        <end position="232"/>
    </location>
</feature>
<evidence type="ECO:0000256" key="5">
    <source>
        <dbReference type="SAM" id="Phobius"/>
    </source>
</evidence>
<dbReference type="OrthoDB" id="2901184at2759"/>
<feature type="non-terminal residue" evidence="6">
    <location>
        <position position="1"/>
    </location>
</feature>
<evidence type="ECO:0000256" key="1">
    <source>
        <dbReference type="ARBA" id="ARBA00004141"/>
    </source>
</evidence>
<dbReference type="Proteomes" id="UP000886653">
    <property type="component" value="Unassembled WGS sequence"/>
</dbReference>
<protein>
    <submittedName>
        <fullName evidence="6">Uncharacterized protein</fullName>
    </submittedName>
</protein>
<dbReference type="InterPro" id="IPR038665">
    <property type="entry name" value="Voltage-dep_anion_channel_sf"/>
</dbReference>
<proteinExistence type="predicted"/>
<reference evidence="6" key="1">
    <citation type="submission" date="2013-11" db="EMBL/GenBank/DDBJ databases">
        <title>Genome sequence of the fusiform rust pathogen reveals effectors for host alternation and coevolution with pine.</title>
        <authorList>
            <consortium name="DOE Joint Genome Institute"/>
            <person name="Smith K."/>
            <person name="Pendleton A."/>
            <person name="Kubisiak T."/>
            <person name="Anderson C."/>
            <person name="Salamov A."/>
            <person name="Aerts A."/>
            <person name="Riley R."/>
            <person name="Clum A."/>
            <person name="Lindquist E."/>
            <person name="Ence D."/>
            <person name="Campbell M."/>
            <person name="Kronenberg Z."/>
            <person name="Feau N."/>
            <person name="Dhillon B."/>
            <person name="Hamelin R."/>
            <person name="Burleigh J."/>
            <person name="Smith J."/>
            <person name="Yandell M."/>
            <person name="Nelson C."/>
            <person name="Grigoriev I."/>
            <person name="Davis J."/>
        </authorList>
    </citation>
    <scope>NUCLEOTIDE SEQUENCE</scope>
    <source>
        <strain evidence="6">G11</strain>
    </source>
</reference>
<dbReference type="InterPro" id="IPR004695">
    <property type="entry name" value="SLAC1/Mae1/Ssu1/TehA"/>
</dbReference>